<reference evidence="3" key="1">
    <citation type="journal article" date="2022" name="Arch. Microbiol.">
        <title>Microbulbifer okhotskensis sp. nov., isolated from a deep bottom sediment of the Okhotsk Sea.</title>
        <authorList>
            <person name="Romanenko L."/>
            <person name="Kurilenko V."/>
            <person name="Otstavnykh N."/>
            <person name="Velansky P."/>
            <person name="Isaeva M."/>
            <person name="Mikhailov V."/>
        </authorList>
    </citation>
    <scope>NUCLEOTIDE SEQUENCE</scope>
    <source>
        <strain evidence="3">OS29</strain>
    </source>
</reference>
<sequence>MEDTILRKIKRCLALAKSSNPNEAATALRQAQTLMQKYGISKADVAASDVDSYISSAIDSGRTPPAHMAILMNMVAGAFGVDLVYHSQFNNGKWRGVVEFFGLDGSPEIAAYAFEVLGRQLKSDRNTYISSLNKRLKRATKIRRGDLYAQGWVQAVSHKVVTHKRSAVERLAMASYKEKRWPNLETARGRDRTSKARSHDLQAKLQGLIDGDKVDFHQGVHGTKRAALH</sequence>
<feature type="domain" description="DUF7168" evidence="2">
    <location>
        <begin position="44"/>
        <end position="192"/>
    </location>
</feature>
<comment type="caution">
    <text evidence="3">The sequence shown here is derived from an EMBL/GenBank/DDBJ whole genome shotgun (WGS) entry which is preliminary data.</text>
</comment>
<keyword evidence="4" id="KW-1185">Reference proteome</keyword>
<proteinExistence type="predicted"/>
<dbReference type="InterPro" id="IPR016868">
    <property type="entry name" value="Phage_B3_Orf5"/>
</dbReference>
<dbReference type="Pfam" id="PF10979">
    <property type="entry name" value="DUF2786"/>
    <property type="match status" value="1"/>
</dbReference>
<dbReference type="Pfam" id="PF23771">
    <property type="entry name" value="DUF7168"/>
    <property type="match status" value="1"/>
</dbReference>
<dbReference type="InterPro" id="IPR055592">
    <property type="entry name" value="DUF7168"/>
</dbReference>
<dbReference type="InterPro" id="IPR024498">
    <property type="entry name" value="DUF2786"/>
</dbReference>
<dbReference type="PIRSF" id="PIRSF028111">
    <property type="entry name" value="UCP028111"/>
    <property type="match status" value="1"/>
</dbReference>
<feature type="domain" description="DUF2786" evidence="1">
    <location>
        <begin position="5"/>
        <end position="41"/>
    </location>
</feature>
<dbReference type="EMBL" id="JALBWM010000115">
    <property type="protein sequence ID" value="MCO1336246.1"/>
    <property type="molecule type" value="Genomic_DNA"/>
</dbReference>
<dbReference type="Proteomes" id="UP001139028">
    <property type="component" value="Unassembled WGS sequence"/>
</dbReference>
<evidence type="ECO:0000259" key="2">
    <source>
        <dbReference type="Pfam" id="PF23771"/>
    </source>
</evidence>
<dbReference type="AlphaFoldDB" id="A0A9X2EUR4"/>
<evidence type="ECO:0000313" key="4">
    <source>
        <dbReference type="Proteomes" id="UP001139028"/>
    </source>
</evidence>
<evidence type="ECO:0000313" key="3">
    <source>
        <dbReference type="EMBL" id="MCO1336246.1"/>
    </source>
</evidence>
<organism evidence="3 4">
    <name type="scientific">Microbulbifer okhotskensis</name>
    <dbReference type="NCBI Taxonomy" id="2926617"/>
    <lineage>
        <taxon>Bacteria</taxon>
        <taxon>Pseudomonadati</taxon>
        <taxon>Pseudomonadota</taxon>
        <taxon>Gammaproteobacteria</taxon>
        <taxon>Cellvibrionales</taxon>
        <taxon>Microbulbiferaceae</taxon>
        <taxon>Microbulbifer</taxon>
    </lineage>
</organism>
<accession>A0A9X2EUR4</accession>
<gene>
    <name evidence="3" type="ORF">MO867_18095</name>
</gene>
<dbReference type="RefSeq" id="WP_252471788.1">
    <property type="nucleotide sequence ID" value="NZ_JALBWM010000115.1"/>
</dbReference>
<name>A0A9X2EUR4_9GAMM</name>
<evidence type="ECO:0000259" key="1">
    <source>
        <dbReference type="Pfam" id="PF10979"/>
    </source>
</evidence>
<protein>
    <submittedName>
        <fullName evidence="3">DUF2786 domain-containing protein</fullName>
    </submittedName>
</protein>